<dbReference type="RefSeq" id="XP_016230620.1">
    <property type="nucleotide sequence ID" value="XM_016385676.1"/>
</dbReference>
<reference evidence="3 4" key="1">
    <citation type="submission" date="2015-01" db="EMBL/GenBank/DDBJ databases">
        <title>The Genome Sequence of Exophiala spinifera CBS89968.</title>
        <authorList>
            <consortium name="The Broad Institute Genomics Platform"/>
            <person name="Cuomo C."/>
            <person name="de Hoog S."/>
            <person name="Gorbushina A."/>
            <person name="Stielow B."/>
            <person name="Teixiera M."/>
            <person name="Abouelleil A."/>
            <person name="Chapman S.B."/>
            <person name="Priest M."/>
            <person name="Young S.K."/>
            <person name="Wortman J."/>
            <person name="Nusbaum C."/>
            <person name="Birren B."/>
        </authorList>
    </citation>
    <scope>NUCLEOTIDE SEQUENCE [LARGE SCALE GENOMIC DNA]</scope>
    <source>
        <strain evidence="3 4">CBS 89968</strain>
    </source>
</reference>
<dbReference type="Pfam" id="PF01137">
    <property type="entry name" value="RTC"/>
    <property type="match status" value="1"/>
</dbReference>
<dbReference type="VEuPathDB" id="FungiDB:PV08_11367"/>
<protein>
    <recommendedName>
        <fullName evidence="2">RNA 3'-terminal phosphate cyclase domain-containing protein</fullName>
    </recommendedName>
</protein>
<dbReference type="GO" id="GO:0005634">
    <property type="term" value="C:nucleus"/>
    <property type="evidence" value="ECO:0007669"/>
    <property type="project" value="TreeGrafter"/>
</dbReference>
<gene>
    <name evidence="3" type="ORF">PV08_11367</name>
</gene>
<dbReference type="PANTHER" id="PTHR11096">
    <property type="entry name" value="RNA 3' TERMINAL PHOSPHATE CYCLASE"/>
    <property type="match status" value="1"/>
</dbReference>
<sequence length="448" mass="48347">MLTLDGSTLEGGGQLVRVALSLSSICSIPIRVTNIRANRSSKSTRPSSKTTSNNPRHGRGTSSVGGGLKESHLAALNWLAEQCNADVHGNQVGCAEVMFKPSLKTACSRLETVNPTDKAPDFIALEKPGSVWLIWQAIFPYIALRLTNPPQGFPSQPPQPFHITLMGGTNVPKSPSTEYMQQVFLPLCEQIGLPKVDVRVIRRGWAGSASEIGRVELTVHPSTQPEAHVSPDSAARLKSRHLLAPFFLSRRGSITNITMTIISGSPTTQTYLQSDLRTSLSTRPIFSSVPITIHPSSGLSGDERRLYVLLVAHTTDGHRLGRDYLGPGRKVTSDADRRRVVAEAVAHVVGDFTKECESNASVDEFAEDQLVIFQALAAGVTNVEPRRVAQADQQGLLTRHPTDPGSKGGLGSQNRATGSLHTRTVRWVCEQMLGTEFDGHGGCKGIDT</sequence>
<dbReference type="HOGENOM" id="CLU_027882_3_0_1"/>
<keyword evidence="4" id="KW-1185">Reference proteome</keyword>
<dbReference type="OrthoDB" id="25029at2759"/>
<feature type="domain" description="RNA 3'-terminal phosphate cyclase" evidence="2">
    <location>
        <begin position="9"/>
        <end position="437"/>
    </location>
</feature>
<proteinExistence type="predicted"/>
<dbReference type="InterPro" id="IPR000228">
    <property type="entry name" value="RNA3'_term_phos_cyc"/>
</dbReference>
<dbReference type="Proteomes" id="UP000053328">
    <property type="component" value="Unassembled WGS sequence"/>
</dbReference>
<dbReference type="SUPFAM" id="SSF55205">
    <property type="entry name" value="EPT/RTPC-like"/>
    <property type="match status" value="1"/>
</dbReference>
<evidence type="ECO:0000259" key="2">
    <source>
        <dbReference type="Pfam" id="PF01137"/>
    </source>
</evidence>
<dbReference type="PANTHER" id="PTHR11096:SF0">
    <property type="entry name" value="RNA 3'-TERMINAL PHOSPHATE CYCLASE"/>
    <property type="match status" value="1"/>
</dbReference>
<evidence type="ECO:0000313" key="3">
    <source>
        <dbReference type="EMBL" id="KIW10404.1"/>
    </source>
</evidence>
<name>A0A0D2BGB9_9EURO</name>
<dbReference type="STRING" id="91928.A0A0D2BGB9"/>
<accession>A0A0D2BGB9</accession>
<dbReference type="EMBL" id="KN847500">
    <property type="protein sequence ID" value="KIW10404.1"/>
    <property type="molecule type" value="Genomic_DNA"/>
</dbReference>
<evidence type="ECO:0000256" key="1">
    <source>
        <dbReference type="SAM" id="MobiDB-lite"/>
    </source>
</evidence>
<dbReference type="Gene3D" id="3.65.10.20">
    <property type="entry name" value="RNA 3'-terminal phosphate cyclase domain"/>
    <property type="match status" value="2"/>
</dbReference>
<dbReference type="GeneID" id="27338450"/>
<dbReference type="GO" id="GO:0003963">
    <property type="term" value="F:RNA-3'-phosphate cyclase activity"/>
    <property type="evidence" value="ECO:0007669"/>
    <property type="project" value="TreeGrafter"/>
</dbReference>
<feature type="region of interest" description="Disordered" evidence="1">
    <location>
        <begin position="37"/>
        <end position="67"/>
    </location>
</feature>
<dbReference type="InterPro" id="IPR023797">
    <property type="entry name" value="RNA3'_phos_cyclase_dom"/>
</dbReference>
<evidence type="ECO:0000313" key="4">
    <source>
        <dbReference type="Proteomes" id="UP000053328"/>
    </source>
</evidence>
<organism evidence="3 4">
    <name type="scientific">Exophiala spinifera</name>
    <dbReference type="NCBI Taxonomy" id="91928"/>
    <lineage>
        <taxon>Eukaryota</taxon>
        <taxon>Fungi</taxon>
        <taxon>Dikarya</taxon>
        <taxon>Ascomycota</taxon>
        <taxon>Pezizomycotina</taxon>
        <taxon>Eurotiomycetes</taxon>
        <taxon>Chaetothyriomycetidae</taxon>
        <taxon>Chaetothyriales</taxon>
        <taxon>Herpotrichiellaceae</taxon>
        <taxon>Exophiala</taxon>
    </lineage>
</organism>
<dbReference type="InterPro" id="IPR013792">
    <property type="entry name" value="RNA3'P_cycl/enolpyr_Trfase_a/b"/>
</dbReference>
<dbReference type="GO" id="GO:0006396">
    <property type="term" value="P:RNA processing"/>
    <property type="evidence" value="ECO:0007669"/>
    <property type="project" value="InterPro"/>
</dbReference>
<dbReference type="AlphaFoldDB" id="A0A0D2BGB9"/>
<dbReference type="InterPro" id="IPR037136">
    <property type="entry name" value="RNA3'_phos_cyclase_dom_sf"/>
</dbReference>
<feature type="compositionally biased region" description="Low complexity" evidence="1">
    <location>
        <begin position="38"/>
        <end position="55"/>
    </location>
</feature>
<feature type="region of interest" description="Disordered" evidence="1">
    <location>
        <begin position="392"/>
        <end position="417"/>
    </location>
</feature>